<dbReference type="PANTHER" id="PTHR12549:SF51">
    <property type="entry name" value="JMJC DOMAIN-CONTAINING PROTEIN"/>
    <property type="match status" value="1"/>
</dbReference>
<feature type="region of interest" description="Disordered" evidence="5">
    <location>
        <begin position="28"/>
        <end position="97"/>
    </location>
</feature>
<name>A0A2I0B0L8_9ASPA</name>
<comment type="subcellular location">
    <subcellularLocation>
        <location evidence="1">Nucleus</location>
    </subcellularLocation>
</comment>
<dbReference type="OrthoDB" id="1667110at2759"/>
<gene>
    <name evidence="6" type="ORF">AXF42_Ash006233</name>
</gene>
<reference evidence="6 7" key="1">
    <citation type="journal article" date="2017" name="Nature">
        <title>The Apostasia genome and the evolution of orchids.</title>
        <authorList>
            <person name="Zhang G.Q."/>
            <person name="Liu K.W."/>
            <person name="Li Z."/>
            <person name="Lohaus R."/>
            <person name="Hsiao Y.Y."/>
            <person name="Niu S.C."/>
            <person name="Wang J.Y."/>
            <person name="Lin Y.C."/>
            <person name="Xu Q."/>
            <person name="Chen L.J."/>
            <person name="Yoshida K."/>
            <person name="Fujiwara S."/>
            <person name="Wang Z.W."/>
            <person name="Zhang Y.Q."/>
            <person name="Mitsuda N."/>
            <person name="Wang M."/>
            <person name="Liu G.H."/>
            <person name="Pecoraro L."/>
            <person name="Huang H.X."/>
            <person name="Xiao X.J."/>
            <person name="Lin M."/>
            <person name="Wu X.Y."/>
            <person name="Wu W.L."/>
            <person name="Chen Y.Y."/>
            <person name="Chang S.B."/>
            <person name="Sakamoto S."/>
            <person name="Ohme-Takagi M."/>
            <person name="Yagi M."/>
            <person name="Zeng S.J."/>
            <person name="Shen C.Y."/>
            <person name="Yeh C.M."/>
            <person name="Luo Y.B."/>
            <person name="Tsai W.C."/>
            <person name="Van de Peer Y."/>
            <person name="Liu Z.J."/>
        </authorList>
    </citation>
    <scope>NUCLEOTIDE SEQUENCE [LARGE SCALE GENOMIC DNA]</scope>
    <source>
        <strain evidence="7">cv. Shenzhen</strain>
        <tissue evidence="6">Stem</tissue>
    </source>
</reference>
<dbReference type="GO" id="GO:0032454">
    <property type="term" value="F:histone H3K9 demethylase activity"/>
    <property type="evidence" value="ECO:0007669"/>
    <property type="project" value="InterPro"/>
</dbReference>
<dbReference type="GO" id="GO:0000118">
    <property type="term" value="C:histone deacetylase complex"/>
    <property type="evidence" value="ECO:0007669"/>
    <property type="project" value="TreeGrafter"/>
</dbReference>
<dbReference type="GO" id="GO:0003712">
    <property type="term" value="F:transcription coregulator activity"/>
    <property type="evidence" value="ECO:0007669"/>
    <property type="project" value="TreeGrafter"/>
</dbReference>
<evidence type="ECO:0000313" key="6">
    <source>
        <dbReference type="EMBL" id="PKA61336.1"/>
    </source>
</evidence>
<proteinExistence type="inferred from homology"/>
<dbReference type="GO" id="GO:0046872">
    <property type="term" value="F:metal ion binding"/>
    <property type="evidence" value="ECO:0007669"/>
    <property type="project" value="UniProtKB-KW"/>
</dbReference>
<dbReference type="PANTHER" id="PTHR12549">
    <property type="entry name" value="JMJC DOMAIN-CONTAINING HISTONE DEMETHYLATION PROTEIN"/>
    <property type="match status" value="1"/>
</dbReference>
<comment type="similarity">
    <text evidence="2">Belongs to the JARID1 histone demethylase family.</text>
</comment>
<evidence type="ECO:0000313" key="7">
    <source>
        <dbReference type="Proteomes" id="UP000236161"/>
    </source>
</evidence>
<dbReference type="EC" id="1.14.11.-" evidence="6"/>
<dbReference type="GO" id="GO:0006357">
    <property type="term" value="P:regulation of transcription by RNA polymerase II"/>
    <property type="evidence" value="ECO:0007669"/>
    <property type="project" value="TreeGrafter"/>
</dbReference>
<dbReference type="AlphaFoldDB" id="A0A2I0B0L8"/>
<dbReference type="InterPro" id="IPR045109">
    <property type="entry name" value="LSDs-like"/>
</dbReference>
<evidence type="ECO:0000256" key="4">
    <source>
        <dbReference type="ARBA" id="ARBA00023242"/>
    </source>
</evidence>
<keyword evidence="7" id="KW-1185">Reference proteome</keyword>
<evidence type="ECO:0000256" key="1">
    <source>
        <dbReference type="ARBA" id="ARBA00004123"/>
    </source>
</evidence>
<evidence type="ECO:0000256" key="5">
    <source>
        <dbReference type="SAM" id="MobiDB-lite"/>
    </source>
</evidence>
<sequence>MAATPAKRSARIGASTIYSQFIHLLHSSDSDDQGEDSFAGEEEGRDRHGDWSSAGEKKRRRGVKRRKIGGEEGNRRRKRSMVSISSMKMKNPSPPLSQTDANVEFSCLISSTDSSMVDTFRQEKNSEIKTGHRWKGAENEDEVSDCSSCRQNKYCIGCIQRWVTNNIVWKACHSCRGICSCKVPDRIRRSSKASFRDLHKLHKIESNFRVLQLLLPYLKQLNHEQDAEKMIESNIQGLPSSELRIENSACQNDERAYCNHCKTSITDLYRTCPTCEFDLCITCCKEIRENNLSACTEEVLPLRNRGTDYMHGGYPLEDTISQNENGDELSGYCENFAKWKTDRDGAIPCPPKEVGGCGVSPLKLKCMLPQGWTSELETKSEALLRMFGFLEESINTVNKSCSCSYAKKSSRKASCREDSDDNYLYCPHSSFIDLIELKHFQRHWTRGEPVIVRGVLNNKLDVSWEPKSMWSHLCQSKIGPKSFQLETIDCLACCKDTWKDECMTISGQKC</sequence>
<accession>A0A2I0B0L8</accession>
<organism evidence="6 7">
    <name type="scientific">Apostasia shenzhenica</name>
    <dbReference type="NCBI Taxonomy" id="1088818"/>
    <lineage>
        <taxon>Eukaryota</taxon>
        <taxon>Viridiplantae</taxon>
        <taxon>Streptophyta</taxon>
        <taxon>Embryophyta</taxon>
        <taxon>Tracheophyta</taxon>
        <taxon>Spermatophyta</taxon>
        <taxon>Magnoliopsida</taxon>
        <taxon>Liliopsida</taxon>
        <taxon>Asparagales</taxon>
        <taxon>Orchidaceae</taxon>
        <taxon>Apostasioideae</taxon>
        <taxon>Apostasia</taxon>
    </lineage>
</organism>
<dbReference type="Proteomes" id="UP000236161">
    <property type="component" value="Unassembled WGS sequence"/>
</dbReference>
<feature type="compositionally biased region" description="Basic residues" evidence="5">
    <location>
        <begin position="57"/>
        <end position="67"/>
    </location>
</feature>
<keyword evidence="6" id="KW-0560">Oxidoreductase</keyword>
<dbReference type="GO" id="GO:0016491">
    <property type="term" value="F:oxidoreductase activity"/>
    <property type="evidence" value="ECO:0007669"/>
    <property type="project" value="UniProtKB-KW"/>
</dbReference>
<dbReference type="GO" id="GO:0031490">
    <property type="term" value="F:chromatin DNA binding"/>
    <property type="evidence" value="ECO:0007669"/>
    <property type="project" value="TreeGrafter"/>
</dbReference>
<dbReference type="EMBL" id="KZ451932">
    <property type="protein sequence ID" value="PKA61336.1"/>
    <property type="molecule type" value="Genomic_DNA"/>
</dbReference>
<dbReference type="STRING" id="1088818.A0A2I0B0L8"/>
<evidence type="ECO:0000256" key="2">
    <source>
        <dbReference type="ARBA" id="ARBA00006801"/>
    </source>
</evidence>
<feature type="compositionally biased region" description="Acidic residues" evidence="5">
    <location>
        <begin position="30"/>
        <end position="41"/>
    </location>
</feature>
<dbReference type="GO" id="GO:0000785">
    <property type="term" value="C:chromatin"/>
    <property type="evidence" value="ECO:0007669"/>
    <property type="project" value="TreeGrafter"/>
</dbReference>
<protein>
    <submittedName>
        <fullName evidence="6">Jumonji domain-containing protein 1C</fullName>
        <ecNumber evidence="6">1.14.11.-</ecNumber>
    </submittedName>
</protein>
<keyword evidence="4" id="KW-0539">Nucleus</keyword>
<keyword evidence="3" id="KW-0479">Metal-binding</keyword>
<evidence type="ECO:0000256" key="3">
    <source>
        <dbReference type="ARBA" id="ARBA00022723"/>
    </source>
</evidence>
<dbReference type="Gene3D" id="2.60.120.650">
    <property type="entry name" value="Cupin"/>
    <property type="match status" value="1"/>
</dbReference>